<dbReference type="AlphaFoldDB" id="A0A7Y0LY85"/>
<dbReference type="PROSITE" id="PS50921">
    <property type="entry name" value="ANTAR"/>
    <property type="match status" value="1"/>
</dbReference>
<keyword evidence="2" id="KW-0418">Kinase</keyword>
<sequence length="239" mass="25844">MPVNLPLADELALVFARLSGVLLSQETVDTSLRLICELAQLTLPDSSGAGVTLVDAQGSRTTAASDQVAERADALQYELHEGPCLTAAAHRVVVRVDDIEHDSRWPRWARAVQPLGVHATLSSPMIAGDVTLGAIKVYGRRPGVYDADSERTLTLFAAQAAIMVANVQSLEAARRLSDQLKDALRTRDVIATAKGVLVGREGVDQETAFARLVSMSQRDGKKLRDVAELVVRSAVRRRR</sequence>
<evidence type="ECO:0000256" key="4">
    <source>
        <dbReference type="ARBA" id="ARBA00023163"/>
    </source>
</evidence>
<evidence type="ECO:0000313" key="7">
    <source>
        <dbReference type="Proteomes" id="UP000562124"/>
    </source>
</evidence>
<dbReference type="SMART" id="SM00065">
    <property type="entry name" value="GAF"/>
    <property type="match status" value="1"/>
</dbReference>
<evidence type="ECO:0000256" key="1">
    <source>
        <dbReference type="ARBA" id="ARBA00022679"/>
    </source>
</evidence>
<reference evidence="6 7" key="1">
    <citation type="submission" date="2020-04" db="EMBL/GenBank/DDBJ databases">
        <title>Sequencing and Assembly of C. fimi.</title>
        <authorList>
            <person name="Ramsey A.R."/>
        </authorList>
    </citation>
    <scope>NUCLEOTIDE SEQUENCE [LARGE SCALE GENOMIC DNA]</scope>
    <source>
        <strain evidence="6 7">SB</strain>
    </source>
</reference>
<proteinExistence type="predicted"/>
<keyword evidence="4" id="KW-0804">Transcription</keyword>
<dbReference type="Pfam" id="PF03861">
    <property type="entry name" value="ANTAR"/>
    <property type="match status" value="1"/>
</dbReference>
<dbReference type="Gene3D" id="1.10.10.10">
    <property type="entry name" value="Winged helix-like DNA-binding domain superfamily/Winged helix DNA-binding domain"/>
    <property type="match status" value="1"/>
</dbReference>
<dbReference type="Pfam" id="PF13185">
    <property type="entry name" value="GAF_2"/>
    <property type="match status" value="1"/>
</dbReference>
<gene>
    <name evidence="6" type="ORF">HIR71_07715</name>
</gene>
<accession>A0A7Y0LY85</accession>
<dbReference type="InterPro" id="IPR029016">
    <property type="entry name" value="GAF-like_dom_sf"/>
</dbReference>
<dbReference type="InterPro" id="IPR011006">
    <property type="entry name" value="CheY-like_superfamily"/>
</dbReference>
<protein>
    <submittedName>
        <fullName evidence="6">GAF and ANTAR domain-containing protein</fullName>
    </submittedName>
</protein>
<comment type="caution">
    <text evidence="6">The sequence shown here is derived from an EMBL/GenBank/DDBJ whole genome shotgun (WGS) entry which is preliminary data.</text>
</comment>
<dbReference type="PIRSF" id="PIRSF036625">
    <property type="entry name" value="GAF_ANTAR"/>
    <property type="match status" value="1"/>
</dbReference>
<organism evidence="6 7">
    <name type="scientific">Cellulomonas fimi</name>
    <dbReference type="NCBI Taxonomy" id="1708"/>
    <lineage>
        <taxon>Bacteria</taxon>
        <taxon>Bacillati</taxon>
        <taxon>Actinomycetota</taxon>
        <taxon>Actinomycetes</taxon>
        <taxon>Micrococcales</taxon>
        <taxon>Cellulomonadaceae</taxon>
        <taxon>Cellulomonas</taxon>
    </lineage>
</organism>
<dbReference type="GO" id="GO:0003723">
    <property type="term" value="F:RNA binding"/>
    <property type="evidence" value="ECO:0007669"/>
    <property type="project" value="InterPro"/>
</dbReference>
<keyword evidence="7" id="KW-1185">Reference proteome</keyword>
<evidence type="ECO:0000256" key="3">
    <source>
        <dbReference type="ARBA" id="ARBA00023015"/>
    </source>
</evidence>
<dbReference type="InterPro" id="IPR012074">
    <property type="entry name" value="GAF_ANTAR"/>
</dbReference>
<dbReference type="RefSeq" id="WP_169324483.1">
    <property type="nucleotide sequence ID" value="NZ_JABCJJ010000009.1"/>
</dbReference>
<evidence type="ECO:0000313" key="6">
    <source>
        <dbReference type="EMBL" id="NMR20106.1"/>
    </source>
</evidence>
<dbReference type="SUPFAM" id="SSF55781">
    <property type="entry name" value="GAF domain-like"/>
    <property type="match status" value="1"/>
</dbReference>
<dbReference type="EMBL" id="JABCJJ010000009">
    <property type="protein sequence ID" value="NMR20106.1"/>
    <property type="molecule type" value="Genomic_DNA"/>
</dbReference>
<name>A0A7Y0LY85_CELFI</name>
<evidence type="ECO:0000256" key="2">
    <source>
        <dbReference type="ARBA" id="ARBA00022777"/>
    </source>
</evidence>
<dbReference type="SMART" id="SM01012">
    <property type="entry name" value="ANTAR"/>
    <property type="match status" value="1"/>
</dbReference>
<dbReference type="Proteomes" id="UP000562124">
    <property type="component" value="Unassembled WGS sequence"/>
</dbReference>
<evidence type="ECO:0000259" key="5">
    <source>
        <dbReference type="PROSITE" id="PS50921"/>
    </source>
</evidence>
<dbReference type="Gene3D" id="3.30.450.40">
    <property type="match status" value="1"/>
</dbReference>
<dbReference type="InterPro" id="IPR005561">
    <property type="entry name" value="ANTAR"/>
</dbReference>
<keyword evidence="1" id="KW-0808">Transferase</keyword>
<dbReference type="GO" id="GO:0016301">
    <property type="term" value="F:kinase activity"/>
    <property type="evidence" value="ECO:0007669"/>
    <property type="project" value="UniProtKB-KW"/>
</dbReference>
<dbReference type="SUPFAM" id="SSF52172">
    <property type="entry name" value="CheY-like"/>
    <property type="match status" value="1"/>
</dbReference>
<keyword evidence="3" id="KW-0805">Transcription regulation</keyword>
<dbReference type="InterPro" id="IPR036388">
    <property type="entry name" value="WH-like_DNA-bd_sf"/>
</dbReference>
<dbReference type="InterPro" id="IPR003018">
    <property type="entry name" value="GAF"/>
</dbReference>
<feature type="domain" description="ANTAR" evidence="5">
    <location>
        <begin position="170"/>
        <end position="231"/>
    </location>
</feature>